<sequence>MAILDYAISGRLRRFYHIKIHPPLNYRPILSFLLLFIETIDAGRCLTKNLRKSFCRPLYKTYYICINFCEVPYNSTISRFYTTFYHSTPSSASLFFSASYLVLSCHTSATTMAPGLLKPLAVFCSQSQSQRYIKAVRNLSDAWRSLAEKPLSKSEEDSTLVETNFDFVLKITNILEGQRQSQSTIVEMSAHEPSISLLNVSPELSLPTKPSATSLSTGPSTPTDTRRHYRIFADYGTDFIWRDPDDLRLEEGDCMLEAEEVLSTFPLSVLELYNMWVDTYTDNFSERREKTENYYANVFLTASEEVAWNVAGFLLAWRITLAPQVGRIEFSTGCSKYVLEKGKETSATLQFLQDQVDILAEGKPTA</sequence>
<dbReference type="EMBL" id="LHQQ01000006">
    <property type="protein sequence ID" value="KOS48284.1"/>
    <property type="molecule type" value="Genomic_DNA"/>
</dbReference>
<accession>A0A0M8PGN6</accession>
<comment type="caution">
    <text evidence="1">The sequence shown here is derived from an EMBL/GenBank/DDBJ whole genome shotgun (WGS) entry which is preliminary data.</text>
</comment>
<reference evidence="1 2" key="1">
    <citation type="submission" date="2015-08" db="EMBL/GenBank/DDBJ databases">
        <title>Genome sequencing of Penicillium nordicum.</title>
        <authorList>
            <person name="Nguyen H.D."/>
            <person name="Seifert K.A."/>
        </authorList>
    </citation>
    <scope>NUCLEOTIDE SEQUENCE [LARGE SCALE GENOMIC DNA]</scope>
    <source>
        <strain evidence="1 2">DAOMC 185683</strain>
    </source>
</reference>
<proteinExistence type="predicted"/>
<name>A0A0M8PGN6_9EURO</name>
<dbReference type="Proteomes" id="UP000037696">
    <property type="component" value="Unassembled WGS sequence"/>
</dbReference>
<dbReference type="OrthoDB" id="3034873at2759"/>
<dbReference type="AlphaFoldDB" id="A0A0M8PGN6"/>
<protein>
    <submittedName>
        <fullName evidence="1">Uncharacterized protein</fullName>
    </submittedName>
</protein>
<organism evidence="1 2">
    <name type="scientific">Penicillium nordicum</name>
    <dbReference type="NCBI Taxonomy" id="229535"/>
    <lineage>
        <taxon>Eukaryota</taxon>
        <taxon>Fungi</taxon>
        <taxon>Dikarya</taxon>
        <taxon>Ascomycota</taxon>
        <taxon>Pezizomycotina</taxon>
        <taxon>Eurotiomycetes</taxon>
        <taxon>Eurotiomycetidae</taxon>
        <taxon>Eurotiales</taxon>
        <taxon>Aspergillaceae</taxon>
        <taxon>Penicillium</taxon>
    </lineage>
</organism>
<keyword evidence="2" id="KW-1185">Reference proteome</keyword>
<gene>
    <name evidence="1" type="ORF">ACN38_g700</name>
</gene>
<evidence type="ECO:0000313" key="2">
    <source>
        <dbReference type="Proteomes" id="UP000037696"/>
    </source>
</evidence>
<evidence type="ECO:0000313" key="1">
    <source>
        <dbReference type="EMBL" id="KOS48284.1"/>
    </source>
</evidence>